<reference evidence="4" key="2">
    <citation type="submission" date="2013-12" db="EMBL/GenBank/DDBJ databases">
        <title>Evolution of pathogenesis and genome organization in the Tremellales.</title>
        <authorList>
            <person name="Cuomo C."/>
            <person name="Litvintseva A."/>
            <person name="Heitman J."/>
            <person name="Chen Y."/>
            <person name="Sun S."/>
            <person name="Springer D."/>
            <person name="Dromer F."/>
            <person name="Young S."/>
            <person name="Zeng Q."/>
            <person name="Chapman S."/>
            <person name="Gujja S."/>
            <person name="Saif S."/>
            <person name="Birren B."/>
        </authorList>
    </citation>
    <scope>NUCLEOTIDE SEQUENCE [LARGE SCALE GENOMIC DNA]</scope>
    <source>
        <strain evidence="4">BCC8398</strain>
    </source>
</reference>
<dbReference type="InterPro" id="IPR035965">
    <property type="entry name" value="PAS-like_dom_sf"/>
</dbReference>
<name>A0A1B9H2Z6_9TREE</name>
<dbReference type="SUPFAM" id="SSF55785">
    <property type="entry name" value="PYP-like sensor domain (PAS domain)"/>
    <property type="match status" value="1"/>
</dbReference>
<feature type="compositionally biased region" description="Polar residues" evidence="1">
    <location>
        <begin position="1"/>
        <end position="18"/>
    </location>
</feature>
<reference evidence="3 4" key="1">
    <citation type="submission" date="2013-07" db="EMBL/GenBank/DDBJ databases">
        <title>The Genome Sequence of Cryptococcus heveanensis BCC8398.</title>
        <authorList>
            <consortium name="The Broad Institute Genome Sequencing Platform"/>
            <person name="Cuomo C."/>
            <person name="Litvintseva A."/>
            <person name="Chen Y."/>
            <person name="Heitman J."/>
            <person name="Sun S."/>
            <person name="Springer D."/>
            <person name="Dromer F."/>
            <person name="Young S.K."/>
            <person name="Zeng Q."/>
            <person name="Gargeya S."/>
            <person name="Fitzgerald M."/>
            <person name="Abouelleil A."/>
            <person name="Alvarado L."/>
            <person name="Berlin A.M."/>
            <person name="Chapman S.B."/>
            <person name="Dewar J."/>
            <person name="Goldberg J."/>
            <person name="Griggs A."/>
            <person name="Gujja S."/>
            <person name="Hansen M."/>
            <person name="Howarth C."/>
            <person name="Imamovic A."/>
            <person name="Larimer J."/>
            <person name="McCowan C."/>
            <person name="Murphy C."/>
            <person name="Pearson M."/>
            <person name="Priest M."/>
            <person name="Roberts A."/>
            <person name="Saif S."/>
            <person name="Shea T."/>
            <person name="Sykes S."/>
            <person name="Wortman J."/>
            <person name="Nusbaum C."/>
            <person name="Birren B."/>
        </authorList>
    </citation>
    <scope>NUCLEOTIDE SEQUENCE [LARGE SCALE GENOMIC DNA]</scope>
    <source>
        <strain evidence="3 4">BCC8398</strain>
    </source>
</reference>
<dbReference type="NCBIfam" id="TIGR00229">
    <property type="entry name" value="sensory_box"/>
    <property type="match status" value="1"/>
</dbReference>
<dbReference type="InterPro" id="IPR013655">
    <property type="entry name" value="PAS_fold_3"/>
</dbReference>
<dbReference type="Pfam" id="PF08447">
    <property type="entry name" value="PAS_3"/>
    <property type="match status" value="1"/>
</dbReference>
<dbReference type="STRING" id="1296120.A0A1B9H2Z6"/>
<dbReference type="AlphaFoldDB" id="A0A1B9H2Z6"/>
<evidence type="ECO:0000259" key="2">
    <source>
        <dbReference type="PROSITE" id="PS50112"/>
    </source>
</evidence>
<feature type="region of interest" description="Disordered" evidence="1">
    <location>
        <begin position="251"/>
        <end position="270"/>
    </location>
</feature>
<dbReference type="CDD" id="cd00130">
    <property type="entry name" value="PAS"/>
    <property type="match status" value="1"/>
</dbReference>
<sequence length="407" mass="44140">MSFRSSYTRGESSSTPARSPSRHPDDASSPTRYGYPISRSGPGSGPAGGYRKDSSTSPGAVRGPESYGITSGRGPASASGGSGSSLSGPPGSSGSSRPPGTGSSTSSQEELGLSAWLACTGDQEAKIAYVSESMLDILGYEPSDLLGKSCYLIFHPEEIQMLRQIHYQALTDDKTACVAYFRVLHREGYYVECCCSYSTVYNMSLALYTRAVDGARTLKQALTAREVMEISPASQGRFAIKRWPSSAPLTSSPASTSLAPSPPSLDDPWPARSKPWPRTFFILDRFTDTSRVTYVSNEIIVNRSRLKNQPFYSIIKPSDRSHVRKYIEAAKQSSPVMFDERRSGGHGYTKFHVLKIPDLPPCGEAWPQGTDESERMMPGQDFILVEGIFTASSDGLACIIGKVKKDR</sequence>
<dbReference type="EMBL" id="KV700122">
    <property type="protein sequence ID" value="OCF37643.1"/>
    <property type="molecule type" value="Genomic_DNA"/>
</dbReference>
<dbReference type="Proteomes" id="UP000092666">
    <property type="component" value="Unassembled WGS sequence"/>
</dbReference>
<gene>
    <name evidence="3" type="ORF">I316_00770</name>
</gene>
<protein>
    <recommendedName>
        <fullName evidence="2">PAS domain-containing protein</fullName>
    </recommendedName>
</protein>
<feature type="compositionally biased region" description="Low complexity" evidence="1">
    <location>
        <begin position="72"/>
        <end position="107"/>
    </location>
</feature>
<organism evidence="3 4">
    <name type="scientific">Kwoniella heveanensis BCC8398</name>
    <dbReference type="NCBI Taxonomy" id="1296120"/>
    <lineage>
        <taxon>Eukaryota</taxon>
        <taxon>Fungi</taxon>
        <taxon>Dikarya</taxon>
        <taxon>Basidiomycota</taxon>
        <taxon>Agaricomycotina</taxon>
        <taxon>Tremellomycetes</taxon>
        <taxon>Tremellales</taxon>
        <taxon>Cryptococcaceae</taxon>
        <taxon>Kwoniella</taxon>
    </lineage>
</organism>
<evidence type="ECO:0000313" key="3">
    <source>
        <dbReference type="EMBL" id="OCF37643.1"/>
    </source>
</evidence>
<keyword evidence="4" id="KW-1185">Reference proteome</keyword>
<dbReference type="Gene3D" id="3.30.450.20">
    <property type="entry name" value="PAS domain"/>
    <property type="match status" value="1"/>
</dbReference>
<evidence type="ECO:0000256" key="1">
    <source>
        <dbReference type="SAM" id="MobiDB-lite"/>
    </source>
</evidence>
<dbReference type="OrthoDB" id="411251at2759"/>
<dbReference type="SMART" id="SM00091">
    <property type="entry name" value="PAS"/>
    <property type="match status" value="1"/>
</dbReference>
<evidence type="ECO:0000313" key="4">
    <source>
        <dbReference type="Proteomes" id="UP000092666"/>
    </source>
</evidence>
<dbReference type="InterPro" id="IPR000014">
    <property type="entry name" value="PAS"/>
</dbReference>
<proteinExistence type="predicted"/>
<dbReference type="PROSITE" id="PS50112">
    <property type="entry name" value="PAS"/>
    <property type="match status" value="1"/>
</dbReference>
<accession>A0A1B9H2Z6</accession>
<feature type="region of interest" description="Disordered" evidence="1">
    <location>
        <begin position="1"/>
        <end position="107"/>
    </location>
</feature>
<feature type="domain" description="PAS" evidence="2">
    <location>
        <begin position="122"/>
        <end position="173"/>
    </location>
</feature>